<keyword evidence="4" id="KW-0997">Cell inner membrane</keyword>
<keyword evidence="8 11" id="KW-1133">Transmembrane helix</keyword>
<evidence type="ECO:0000313" key="12">
    <source>
        <dbReference type="EMBL" id="KTD63632.1"/>
    </source>
</evidence>
<dbReference type="PANTHER" id="PTHR35334">
    <property type="entry name" value="SERINE TRANSPORTER"/>
    <property type="match status" value="1"/>
</dbReference>
<feature type="transmembrane region" description="Helical" evidence="11">
    <location>
        <begin position="188"/>
        <end position="204"/>
    </location>
</feature>
<protein>
    <submittedName>
        <fullName evidence="12">Serine transporter</fullName>
    </submittedName>
</protein>
<keyword evidence="13" id="KW-1185">Reference proteome</keyword>
<keyword evidence="7" id="KW-0029">Amino-acid transport</keyword>
<dbReference type="GO" id="GO:0015293">
    <property type="term" value="F:symporter activity"/>
    <property type="evidence" value="ECO:0007669"/>
    <property type="project" value="UniProtKB-KW"/>
</dbReference>
<keyword evidence="9 11" id="KW-0472">Membrane</keyword>
<feature type="transmembrane region" description="Helical" evidence="11">
    <location>
        <begin position="454"/>
        <end position="475"/>
    </location>
</feature>
<feature type="transmembrane region" description="Helical" evidence="11">
    <location>
        <begin position="300"/>
        <end position="320"/>
    </location>
</feature>
<dbReference type="AlphaFoldDB" id="A0A0W0Z3D2"/>
<feature type="transmembrane region" description="Helical" evidence="11">
    <location>
        <begin position="97"/>
        <end position="114"/>
    </location>
</feature>
<evidence type="ECO:0000256" key="5">
    <source>
        <dbReference type="ARBA" id="ARBA00022692"/>
    </source>
</evidence>
<evidence type="ECO:0000256" key="6">
    <source>
        <dbReference type="ARBA" id="ARBA00022847"/>
    </source>
</evidence>
<reference evidence="12 13" key="1">
    <citation type="submission" date="2015-11" db="EMBL/GenBank/DDBJ databases">
        <title>Genomic analysis of 38 Legionella species identifies large and diverse effector repertoires.</title>
        <authorList>
            <person name="Burstein D."/>
            <person name="Amaro F."/>
            <person name="Zusman T."/>
            <person name="Lifshitz Z."/>
            <person name="Cohen O."/>
            <person name="Gilbert J.A."/>
            <person name="Pupko T."/>
            <person name="Shuman H.A."/>
            <person name="Segal G."/>
        </authorList>
    </citation>
    <scope>NUCLEOTIDE SEQUENCE [LARGE SCALE GENOMIC DNA]</scope>
    <source>
        <strain evidence="12 13">SC-63-C7</strain>
    </source>
</reference>
<dbReference type="Proteomes" id="UP000054703">
    <property type="component" value="Unassembled WGS sequence"/>
</dbReference>
<feature type="transmembrane region" description="Helical" evidence="11">
    <location>
        <begin position="398"/>
        <end position="418"/>
    </location>
</feature>
<gene>
    <name evidence="12" type="primary">sdaC</name>
    <name evidence="12" type="ORF">Lsan_1065</name>
</gene>
<evidence type="ECO:0000256" key="11">
    <source>
        <dbReference type="SAM" id="Phobius"/>
    </source>
</evidence>
<keyword evidence="2" id="KW-0813">Transport</keyword>
<evidence type="ECO:0000256" key="3">
    <source>
        <dbReference type="ARBA" id="ARBA00022475"/>
    </source>
</evidence>
<keyword evidence="6" id="KW-0769">Symport</keyword>
<name>A0A0W0Z3D2_9GAMM</name>
<dbReference type="PANTHER" id="PTHR35334:SF2">
    <property type="entry name" value="SERINE TRANSPORTER SDAC"/>
    <property type="match status" value="1"/>
</dbReference>
<feature type="transmembrane region" description="Helical" evidence="11">
    <location>
        <begin position="424"/>
        <end position="442"/>
    </location>
</feature>
<comment type="catalytic activity">
    <reaction evidence="10">
        <text>L-serine(in) + H(+)(in) = L-serine(out) + H(+)(out)</text>
        <dbReference type="Rhea" id="RHEA:28887"/>
        <dbReference type="ChEBI" id="CHEBI:15378"/>
        <dbReference type="ChEBI" id="CHEBI:33384"/>
    </reaction>
    <physiologicalReaction direction="right-to-left" evidence="10">
        <dbReference type="Rhea" id="RHEA:28889"/>
    </physiologicalReaction>
</comment>
<dbReference type="InterPro" id="IPR018227">
    <property type="entry name" value="Amino_acid_transport_2"/>
</dbReference>
<evidence type="ECO:0000256" key="2">
    <source>
        <dbReference type="ARBA" id="ARBA00022448"/>
    </source>
</evidence>
<dbReference type="STRING" id="45074.Lsan_1065"/>
<proteinExistence type="predicted"/>
<evidence type="ECO:0000256" key="4">
    <source>
        <dbReference type="ARBA" id="ARBA00022519"/>
    </source>
</evidence>
<feature type="transmembrane region" description="Helical" evidence="11">
    <location>
        <begin position="216"/>
        <end position="233"/>
    </location>
</feature>
<feature type="transmembrane region" description="Helical" evidence="11">
    <location>
        <begin position="347"/>
        <end position="370"/>
    </location>
</feature>
<comment type="caution">
    <text evidence="12">The sequence shown here is derived from an EMBL/GenBank/DDBJ whole genome shotgun (WGS) entry which is preliminary data.</text>
</comment>
<dbReference type="PATRIC" id="fig|45074.5.peg.1133"/>
<evidence type="ECO:0000256" key="8">
    <source>
        <dbReference type="ARBA" id="ARBA00022989"/>
    </source>
</evidence>
<dbReference type="InterPro" id="IPR004694">
    <property type="entry name" value="Hydroxy_aa_transpt"/>
</dbReference>
<feature type="transmembrane region" description="Helical" evidence="11">
    <location>
        <begin position="253"/>
        <end position="280"/>
    </location>
</feature>
<dbReference type="EMBL" id="LNYU01000024">
    <property type="protein sequence ID" value="KTD63632.1"/>
    <property type="molecule type" value="Genomic_DNA"/>
</dbReference>
<evidence type="ECO:0000256" key="1">
    <source>
        <dbReference type="ARBA" id="ARBA00004429"/>
    </source>
</evidence>
<keyword evidence="5 11" id="KW-0812">Transmembrane</keyword>
<dbReference type="GO" id="GO:0005886">
    <property type="term" value="C:plasma membrane"/>
    <property type="evidence" value="ECO:0007669"/>
    <property type="project" value="UniProtKB-SubCell"/>
</dbReference>
<organism evidence="12 13">
    <name type="scientific">Legionella santicrucis</name>
    <dbReference type="NCBI Taxonomy" id="45074"/>
    <lineage>
        <taxon>Bacteria</taxon>
        <taxon>Pseudomonadati</taxon>
        <taxon>Pseudomonadota</taxon>
        <taxon>Gammaproteobacteria</taxon>
        <taxon>Legionellales</taxon>
        <taxon>Legionellaceae</taxon>
        <taxon>Legionella</taxon>
    </lineage>
</organism>
<sequence length="476" mass="53100">MSKNCGTKQVELYIFTQIHIILLRHYPNSVKIEQNMLGIHLRVVLMASNESTTLLSPLTVNKKNSWTKNNTTWMLSLYGTAVGAGTLFLPIDAGLNGIWPLIIMTLLAFPMTHYSHRALCRFVLSGSTTKNDITNVVEEHFGVFSGRILTVLYFFAIYPILLMYSVAITNTTESFLVHQLGVSAPPRALLAIILILALMAIVRFGQEIIVKSMSVLVYPFATILLFLSIYLIPNWNDAILQQNNSLHANGGHGLLMTLWLVIPVMVFSFNHSPIISSFAVNQKERYGQDADRNSTWIMQYSHLLMVFSVMFFVFSCVFSLSPQDLLQAKQQNISILSYLANHFKTPLIATVAPIIAFIAISKSFLGHYLGAKEGLSSIIMNLLKPSKITLSDTKLQRIVEIFMILTCWLVATINPNILKMIETLGGPVIAILLFIMPMYAIAKIPAMKKYRTAVISNVFTTIMGIIAISAIVYGLL</sequence>
<dbReference type="GO" id="GO:0015171">
    <property type="term" value="F:amino acid transmembrane transporter activity"/>
    <property type="evidence" value="ECO:0007669"/>
    <property type="project" value="InterPro"/>
</dbReference>
<feature type="transmembrane region" description="Helical" evidence="11">
    <location>
        <begin position="72"/>
        <end position="91"/>
    </location>
</feature>
<evidence type="ECO:0000256" key="10">
    <source>
        <dbReference type="ARBA" id="ARBA00047996"/>
    </source>
</evidence>
<evidence type="ECO:0000313" key="13">
    <source>
        <dbReference type="Proteomes" id="UP000054703"/>
    </source>
</evidence>
<keyword evidence="3" id="KW-1003">Cell membrane</keyword>
<comment type="subcellular location">
    <subcellularLocation>
        <location evidence="1">Cell inner membrane</location>
        <topology evidence="1">Multi-pass membrane protein</topology>
    </subcellularLocation>
</comment>
<accession>A0A0W0Z3D2</accession>
<feature type="transmembrane region" description="Helical" evidence="11">
    <location>
        <begin position="148"/>
        <end position="168"/>
    </location>
</feature>
<evidence type="ECO:0000256" key="9">
    <source>
        <dbReference type="ARBA" id="ARBA00023136"/>
    </source>
</evidence>
<evidence type="ECO:0000256" key="7">
    <source>
        <dbReference type="ARBA" id="ARBA00022970"/>
    </source>
</evidence>
<dbReference type="NCBIfam" id="TIGR00814">
    <property type="entry name" value="stp"/>
    <property type="match status" value="1"/>
</dbReference>